<dbReference type="GO" id="GO:0006260">
    <property type="term" value="P:DNA replication"/>
    <property type="evidence" value="ECO:0007669"/>
    <property type="project" value="TreeGrafter"/>
</dbReference>
<dbReference type="Pfam" id="PF10357">
    <property type="entry name" value="WH_KIN17"/>
    <property type="match status" value="1"/>
</dbReference>
<evidence type="ECO:0000256" key="5">
    <source>
        <dbReference type="SAM" id="MobiDB-lite"/>
    </source>
</evidence>
<dbReference type="Pfam" id="PF25095">
    <property type="entry name" value="C2H2-zf_KIN17"/>
    <property type="match status" value="1"/>
</dbReference>
<dbReference type="Proteomes" id="UP001150569">
    <property type="component" value="Unassembled WGS sequence"/>
</dbReference>
<reference evidence="7" key="1">
    <citation type="submission" date="2022-07" db="EMBL/GenBank/DDBJ databases">
        <title>Phylogenomic reconstructions and comparative analyses of Kickxellomycotina fungi.</title>
        <authorList>
            <person name="Reynolds N.K."/>
            <person name="Stajich J.E."/>
            <person name="Barry K."/>
            <person name="Grigoriev I.V."/>
            <person name="Crous P."/>
            <person name="Smith M.E."/>
        </authorList>
    </citation>
    <scope>NUCLEOTIDE SEQUENCE</scope>
    <source>
        <strain evidence="7">RSA 861</strain>
    </source>
</reference>
<dbReference type="InterPro" id="IPR013087">
    <property type="entry name" value="Znf_C2H2_type"/>
</dbReference>
<dbReference type="InterPro" id="IPR019447">
    <property type="entry name" value="DNA/RNA-bd_Kin17_WH-like_dom"/>
</dbReference>
<evidence type="ECO:0000256" key="3">
    <source>
        <dbReference type="ARBA" id="ARBA00022771"/>
    </source>
</evidence>
<keyword evidence="2" id="KW-0479">Metal-binding</keyword>
<dbReference type="AlphaFoldDB" id="A0A9W8A6N3"/>
<dbReference type="EMBL" id="JANBPT010000277">
    <property type="protein sequence ID" value="KAJ1924366.1"/>
    <property type="molecule type" value="Genomic_DNA"/>
</dbReference>
<name>A0A9W8A6N3_9FUNG</name>
<dbReference type="InterPro" id="IPR038254">
    <property type="entry name" value="KIN17_WH-like_sf"/>
</dbReference>
<dbReference type="FunFam" id="1.10.10.2030:FF:000001">
    <property type="entry name" value="DNA/RNA-binding protein KIN17, putative"/>
    <property type="match status" value="1"/>
</dbReference>
<accession>A0A9W8A6N3</accession>
<dbReference type="InterPro" id="IPR036236">
    <property type="entry name" value="Znf_C2H2_sf"/>
</dbReference>
<keyword evidence="8" id="KW-1185">Reference proteome</keyword>
<proteinExistence type="inferred from homology"/>
<dbReference type="PANTHER" id="PTHR12805:SF0">
    <property type="entry name" value="DNA_RNA-BINDING PROTEIN KIN17"/>
    <property type="match status" value="1"/>
</dbReference>
<evidence type="ECO:0000259" key="6">
    <source>
        <dbReference type="PROSITE" id="PS00028"/>
    </source>
</evidence>
<organism evidence="7 8">
    <name type="scientific">Tieghemiomyces parasiticus</name>
    <dbReference type="NCBI Taxonomy" id="78921"/>
    <lineage>
        <taxon>Eukaryota</taxon>
        <taxon>Fungi</taxon>
        <taxon>Fungi incertae sedis</taxon>
        <taxon>Zoopagomycota</taxon>
        <taxon>Kickxellomycotina</taxon>
        <taxon>Dimargaritomycetes</taxon>
        <taxon>Dimargaritales</taxon>
        <taxon>Dimargaritaceae</taxon>
        <taxon>Tieghemiomyces</taxon>
    </lineage>
</organism>
<protein>
    <recommendedName>
        <fullName evidence="6">C2H2-type domain-containing protein</fullName>
    </recommendedName>
</protein>
<feature type="region of interest" description="Disordered" evidence="5">
    <location>
        <begin position="272"/>
        <end position="292"/>
    </location>
</feature>
<dbReference type="OrthoDB" id="10266249at2759"/>
<dbReference type="GO" id="GO:0006974">
    <property type="term" value="P:DNA damage response"/>
    <property type="evidence" value="ECO:0007669"/>
    <property type="project" value="TreeGrafter"/>
</dbReference>
<dbReference type="Gene3D" id="1.10.10.2030">
    <property type="entry name" value="DNA/RNA-binding protein Kin17, conserved domain"/>
    <property type="match status" value="1"/>
</dbReference>
<dbReference type="InterPro" id="IPR056767">
    <property type="entry name" value="C2H2-Znf_KIN17"/>
</dbReference>
<comment type="similarity">
    <text evidence="1">Belongs to the KIN17 family.</text>
</comment>
<dbReference type="GO" id="GO:0005634">
    <property type="term" value="C:nucleus"/>
    <property type="evidence" value="ECO:0007669"/>
    <property type="project" value="TreeGrafter"/>
</dbReference>
<comment type="caution">
    <text evidence="7">The sequence shown here is derived from an EMBL/GenBank/DDBJ whole genome shotgun (WGS) entry which is preliminary data.</text>
</comment>
<evidence type="ECO:0000256" key="4">
    <source>
        <dbReference type="ARBA" id="ARBA00022833"/>
    </source>
</evidence>
<dbReference type="SUPFAM" id="SSF57667">
    <property type="entry name" value="beta-beta-alpha zinc fingers"/>
    <property type="match status" value="1"/>
</dbReference>
<keyword evidence="4" id="KW-0862">Zinc</keyword>
<dbReference type="InterPro" id="IPR037321">
    <property type="entry name" value="KIN17-like"/>
</dbReference>
<dbReference type="GO" id="GO:0003690">
    <property type="term" value="F:double-stranded DNA binding"/>
    <property type="evidence" value="ECO:0007669"/>
    <property type="project" value="TreeGrafter"/>
</dbReference>
<sequence>MKAKGLQKLRFYCQMCEKQCRDANGFKCHCLSESHQRQMALFADDPSKYLETFSQTFQEEYVALLARRYNTQRVAANQVYQELIADRHHLHMNATKWDTLTDFVKHLGREGIARVDETPRGWFVAWVDNSPEALERQAAVLKKERGSLSDEQREQRLLQEQIERARQAAGSDTEKDVYTELHRGDPEAKITLALRLTGKSTDSGASSVVVTPTDAAKRDDNPMAPSSAEGTAVASVSTTLTATKFKFGTTTKPFKKPVLNKGGLKALVQNKDKSESLKPATTKIPVGGSMKRKSALESIMEMEQARKAARG</sequence>
<dbReference type="PROSITE" id="PS00028">
    <property type="entry name" value="ZINC_FINGER_C2H2_1"/>
    <property type="match status" value="1"/>
</dbReference>
<feature type="domain" description="C2H2-type" evidence="6">
    <location>
        <begin position="13"/>
        <end position="35"/>
    </location>
</feature>
<dbReference type="PANTHER" id="PTHR12805">
    <property type="entry name" value="KIN17 KIN, ANTIGENIC DETERMINANT OF RECA PROTEIN HOMOLOG"/>
    <property type="match status" value="1"/>
</dbReference>
<evidence type="ECO:0000256" key="2">
    <source>
        <dbReference type="ARBA" id="ARBA00022723"/>
    </source>
</evidence>
<evidence type="ECO:0000313" key="8">
    <source>
        <dbReference type="Proteomes" id="UP001150569"/>
    </source>
</evidence>
<evidence type="ECO:0000313" key="7">
    <source>
        <dbReference type="EMBL" id="KAJ1924366.1"/>
    </source>
</evidence>
<dbReference type="SMART" id="SM01253">
    <property type="entry name" value="Kin17_mid"/>
    <property type="match status" value="1"/>
</dbReference>
<dbReference type="GO" id="GO:0008270">
    <property type="term" value="F:zinc ion binding"/>
    <property type="evidence" value="ECO:0007669"/>
    <property type="project" value="UniProtKB-KW"/>
</dbReference>
<evidence type="ECO:0000256" key="1">
    <source>
        <dbReference type="ARBA" id="ARBA00008517"/>
    </source>
</evidence>
<gene>
    <name evidence="7" type="ORF">IWQ60_005246</name>
</gene>
<keyword evidence="3" id="KW-0863">Zinc-finger</keyword>